<dbReference type="EMBL" id="JAWJEJ010000001">
    <property type="protein sequence ID" value="MDV3458402.1"/>
    <property type="molecule type" value="Genomic_DNA"/>
</dbReference>
<organism evidence="2 3">
    <name type="scientific">Sphingomonas agrestis</name>
    <dbReference type="NCBI Taxonomy" id="3080540"/>
    <lineage>
        <taxon>Bacteria</taxon>
        <taxon>Pseudomonadati</taxon>
        <taxon>Pseudomonadota</taxon>
        <taxon>Alphaproteobacteria</taxon>
        <taxon>Sphingomonadales</taxon>
        <taxon>Sphingomonadaceae</taxon>
        <taxon>Sphingomonas</taxon>
    </lineage>
</organism>
<feature type="transmembrane region" description="Helical" evidence="1">
    <location>
        <begin position="12"/>
        <end position="34"/>
    </location>
</feature>
<evidence type="ECO:0000313" key="2">
    <source>
        <dbReference type="EMBL" id="MDV3458402.1"/>
    </source>
</evidence>
<gene>
    <name evidence="2" type="ORF">RZN05_15495</name>
</gene>
<accession>A0ABU3YAW7</accession>
<keyword evidence="1" id="KW-0812">Transmembrane</keyword>
<keyword evidence="3" id="KW-1185">Reference proteome</keyword>
<keyword evidence="1" id="KW-1133">Transmembrane helix</keyword>
<evidence type="ECO:0000256" key="1">
    <source>
        <dbReference type="SAM" id="Phobius"/>
    </source>
</evidence>
<keyword evidence="1" id="KW-0472">Membrane</keyword>
<dbReference type="RefSeq" id="WP_317227468.1">
    <property type="nucleotide sequence ID" value="NZ_JAWJEJ010000001.1"/>
</dbReference>
<reference evidence="2 3" key="1">
    <citation type="submission" date="2023-10" db="EMBL/GenBank/DDBJ databases">
        <title>Sphingomonas sp. HF-S4 16S ribosomal RNA gene Genome sequencing and assembly.</title>
        <authorList>
            <person name="Lee H."/>
        </authorList>
    </citation>
    <scope>NUCLEOTIDE SEQUENCE [LARGE SCALE GENOMIC DNA]</scope>
    <source>
        <strain evidence="2 3">HF-S4</strain>
    </source>
</reference>
<comment type="caution">
    <text evidence="2">The sequence shown here is derived from an EMBL/GenBank/DDBJ whole genome shotgun (WGS) entry which is preliminary data.</text>
</comment>
<protein>
    <submittedName>
        <fullName evidence="2">Uncharacterized protein</fullName>
    </submittedName>
</protein>
<sequence length="42" mass="4469">MISHQQKDTITMVRNLMLGLVSFGLTATMILGTATQGSALFA</sequence>
<proteinExistence type="predicted"/>
<name>A0ABU3YAW7_9SPHN</name>
<dbReference type="Proteomes" id="UP001273531">
    <property type="component" value="Unassembled WGS sequence"/>
</dbReference>
<evidence type="ECO:0000313" key="3">
    <source>
        <dbReference type="Proteomes" id="UP001273531"/>
    </source>
</evidence>